<keyword evidence="1" id="KW-0732">Signal</keyword>
<organism evidence="3 4">
    <name type="scientific">Brevibacillus brevis (strain 47 / JCM 6285 / NBRC 100599)</name>
    <dbReference type="NCBI Taxonomy" id="358681"/>
    <lineage>
        <taxon>Bacteria</taxon>
        <taxon>Bacillati</taxon>
        <taxon>Bacillota</taxon>
        <taxon>Bacilli</taxon>
        <taxon>Bacillales</taxon>
        <taxon>Paenibacillaceae</taxon>
        <taxon>Brevibacillus</taxon>
    </lineage>
</organism>
<dbReference type="InterPro" id="IPR008969">
    <property type="entry name" value="CarboxyPept-like_regulatory"/>
</dbReference>
<gene>
    <name evidence="3" type="ordered locus">BBR47_49720</name>
</gene>
<dbReference type="InterPro" id="IPR002909">
    <property type="entry name" value="IPT_dom"/>
</dbReference>
<feature type="domain" description="IPT/TIG" evidence="2">
    <location>
        <begin position="487"/>
        <end position="571"/>
    </location>
</feature>
<evidence type="ECO:0000259" key="2">
    <source>
        <dbReference type="SMART" id="SM00429"/>
    </source>
</evidence>
<dbReference type="SUPFAM" id="SSF81296">
    <property type="entry name" value="E set domains"/>
    <property type="match status" value="7"/>
</dbReference>
<evidence type="ECO:0000256" key="1">
    <source>
        <dbReference type="ARBA" id="ARBA00022729"/>
    </source>
</evidence>
<dbReference type="SMART" id="SM00429">
    <property type="entry name" value="IPT"/>
    <property type="match status" value="7"/>
</dbReference>
<sequence length="816" mass="87844">MRKANVSLTSLKIFMVLLLVFFASGVSAPRALALTDSPVITKVTPNSGKLAGGEILYMDGKDFAQDLKVYVGNKEAKLITYYNATRLKVEAPPGDNPGTIDLKVVNPDGTEAVLANGYTYLAPPVLIPAITNISPNSGKLAGGEFLYIDGKNFIQGLKVYIGNKEAKLITFYGDARISVQAPPGDSPGKFDLKIVNPDSKEAVLANGYTYLAPPVLIPAITNISPNSGKLAGGEMIYIDGKDFDQGLKVYMGSKEAKLMTYYNATRIKVAAPPGDNPGTIDLKVVNPDGKEAVSANGYTYQAPPVLIPEITKISPNSGKLTGGEFLYIDGKSFIQGLKVYIGSKEAKLITYYGDARISVQAPPGDSPGKLDLKVVNPDGKEAVLANGYTYQAPPVLIPAITNISPNSGKLAGGEMIYIDGKDFDQGLKVYMGSKEAKLMTYYNATRIKVEAPLGDNPGTIDLKVVNPDGKEAVLANAYTYQAPPVLIPAITKISPTSGKLAGGEAIYIDGKDFDQGLKVYMGNKEAKLMTYYNATRIKVEAPLGDNPGTVDLKIVNPNGKEAVLANAYTYLKDPAPELTSVTPSSGLLAEEKEVFLSGVNLKPDVKIFFGDNQASILAYYTDGYMKVKAPVANAEGDVDILVVNPDGQSYKLKSAFTYRSTSDPNDRVDTPADVGSTKITNIITPSGAGPINYGYGDKWRVDDFVPVTFEGEVTDQNGNPLPNEKMTFRFLGHLKAEGIKQMEFVTDANGRFSFQMILPAALGEHVYALPMGTHYYDIVEIEFYEGIYDATQPSSARIIENVTDRDVYHYGLSIFP</sequence>
<dbReference type="PANTHER" id="PTHR46769:SF2">
    <property type="entry name" value="FIBROCYSTIN-L ISOFORM 2 PRECURSOR-RELATED"/>
    <property type="match status" value="1"/>
</dbReference>
<dbReference type="PANTHER" id="PTHR46769">
    <property type="entry name" value="POLYCYSTIC KIDNEY AND HEPATIC DISEASE 1 (AUTOSOMAL RECESSIVE)-LIKE 1"/>
    <property type="match status" value="1"/>
</dbReference>
<feature type="domain" description="IPT/TIG" evidence="2">
    <location>
        <begin position="575"/>
        <end position="659"/>
    </location>
</feature>
<feature type="domain" description="IPT/TIG" evidence="2">
    <location>
        <begin position="127"/>
        <end position="211"/>
    </location>
</feature>
<accession>C0Z543</accession>
<dbReference type="AlphaFoldDB" id="C0Z543"/>
<keyword evidence="4" id="KW-1185">Reference proteome</keyword>
<feature type="domain" description="IPT/TIG" evidence="2">
    <location>
        <begin position="217"/>
        <end position="301"/>
    </location>
</feature>
<dbReference type="HOGENOM" id="CLU_346044_0_0_9"/>
<dbReference type="InterPro" id="IPR013783">
    <property type="entry name" value="Ig-like_fold"/>
</dbReference>
<dbReference type="RefSeq" id="WP_015893203.1">
    <property type="nucleotide sequence ID" value="NC_012491.1"/>
</dbReference>
<feature type="domain" description="IPT/TIG" evidence="2">
    <location>
        <begin position="307"/>
        <end position="391"/>
    </location>
</feature>
<dbReference type="Gene3D" id="2.60.40.10">
    <property type="entry name" value="Immunoglobulins"/>
    <property type="match status" value="7"/>
</dbReference>
<dbReference type="STRING" id="358681.BBR47_49720"/>
<dbReference type="EMBL" id="AP008955">
    <property type="protein sequence ID" value="BAH45949.1"/>
    <property type="molecule type" value="Genomic_DNA"/>
</dbReference>
<dbReference type="InterPro" id="IPR052387">
    <property type="entry name" value="Fibrocystin"/>
</dbReference>
<dbReference type="InterPro" id="IPR014756">
    <property type="entry name" value="Ig_E-set"/>
</dbReference>
<protein>
    <recommendedName>
        <fullName evidence="2">IPT/TIG domain-containing protein</fullName>
    </recommendedName>
</protein>
<dbReference type="Proteomes" id="UP000001877">
    <property type="component" value="Chromosome"/>
</dbReference>
<reference evidence="3 4" key="1">
    <citation type="submission" date="2005-03" db="EMBL/GenBank/DDBJ databases">
        <title>Brevibacillus brevis strain 47, complete genome.</title>
        <authorList>
            <person name="Hosoyama A."/>
            <person name="Yamada R."/>
            <person name="Hongo Y."/>
            <person name="Terui Y."/>
            <person name="Ankai A."/>
            <person name="Masuyama W."/>
            <person name="Sekiguchi M."/>
            <person name="Takeda T."/>
            <person name="Asano K."/>
            <person name="Ohji S."/>
            <person name="Ichikawa N."/>
            <person name="Narita S."/>
            <person name="Aoki N."/>
            <person name="Miura H."/>
            <person name="Matsushita S."/>
            <person name="Sekigawa T."/>
            <person name="Yamagata H."/>
            <person name="Yoshikawa H."/>
            <person name="Udaka S."/>
            <person name="Tanikawa S."/>
            <person name="Fujita N."/>
        </authorList>
    </citation>
    <scope>NUCLEOTIDE SEQUENCE [LARGE SCALE GENOMIC DNA]</scope>
    <source>
        <strain evidence="4">47 / JCM 6285 / NBRC 100599</strain>
    </source>
</reference>
<name>C0Z543_BREBN</name>
<evidence type="ECO:0000313" key="3">
    <source>
        <dbReference type="EMBL" id="BAH45949.1"/>
    </source>
</evidence>
<dbReference type="KEGG" id="bbe:BBR47_49720"/>
<proteinExistence type="predicted"/>
<dbReference type="eggNOG" id="COG3468">
    <property type="taxonomic scope" value="Bacteria"/>
</dbReference>
<dbReference type="SUPFAM" id="SSF49464">
    <property type="entry name" value="Carboxypeptidase regulatory domain-like"/>
    <property type="match status" value="1"/>
</dbReference>
<feature type="domain" description="IPT/TIG" evidence="2">
    <location>
        <begin position="397"/>
        <end position="481"/>
    </location>
</feature>
<dbReference type="CDD" id="cd00102">
    <property type="entry name" value="IPT"/>
    <property type="match status" value="7"/>
</dbReference>
<evidence type="ECO:0000313" key="4">
    <source>
        <dbReference type="Proteomes" id="UP000001877"/>
    </source>
</evidence>
<feature type="domain" description="IPT/TIG" evidence="2">
    <location>
        <begin position="37"/>
        <end position="121"/>
    </location>
</feature>
<dbReference type="Pfam" id="PF01833">
    <property type="entry name" value="TIG"/>
    <property type="match status" value="7"/>
</dbReference>